<keyword evidence="1" id="KW-1185">Reference proteome</keyword>
<organism evidence="1 2">
    <name type="scientific">Parastrongyloides trichosuri</name>
    <name type="common">Possum-specific nematode worm</name>
    <dbReference type="NCBI Taxonomy" id="131310"/>
    <lineage>
        <taxon>Eukaryota</taxon>
        <taxon>Metazoa</taxon>
        <taxon>Ecdysozoa</taxon>
        <taxon>Nematoda</taxon>
        <taxon>Chromadorea</taxon>
        <taxon>Rhabditida</taxon>
        <taxon>Tylenchina</taxon>
        <taxon>Panagrolaimomorpha</taxon>
        <taxon>Strongyloidoidea</taxon>
        <taxon>Strongyloididae</taxon>
        <taxon>Parastrongyloides</taxon>
    </lineage>
</organism>
<evidence type="ECO:0000313" key="1">
    <source>
        <dbReference type="Proteomes" id="UP000038045"/>
    </source>
</evidence>
<name>A0A0N4ZU04_PARTI</name>
<sequence length="319" mass="37529">MNEEDCKRLANIVLKHLMKDNEFKKQWARDTIHKVLIPREEMLLEVEKKPFPQIPQKLTAFTKAMNELIEAIELSIETFLSNSQLALCHMEFERNQDAASLYSVKVLLDRLIFSDSFDIDRLSHFVRRLRLLVKTFTIRISGSFQVANCAFYSHSLLEILSKLIVYYDNNSIHIISTDHFNRLKAVSKDFSELVEKRLSNCLITFNRNNLKNAPLRENQSINNRILKYEKPKPQIQKNFLLPQDHIINRMKIKKLASDAMKNKNLTENDLLKIKKKWKPLFDSDNMFYSSLEDDIYGHAALRISNNLTKNVWDKIKNNK</sequence>
<evidence type="ECO:0000313" key="2">
    <source>
        <dbReference type="WBParaSite" id="PTRK_0001206900.1"/>
    </source>
</evidence>
<accession>A0A0N4ZU04</accession>
<dbReference type="AlphaFoldDB" id="A0A0N4ZU04"/>
<proteinExistence type="predicted"/>
<dbReference type="Proteomes" id="UP000038045">
    <property type="component" value="Unplaced"/>
</dbReference>
<dbReference type="WBParaSite" id="PTRK_0001206900.1">
    <property type="protein sequence ID" value="PTRK_0001206900.1"/>
    <property type="gene ID" value="PTRK_0001206900"/>
</dbReference>
<dbReference type="STRING" id="131310.A0A0N4ZU04"/>
<protein>
    <submittedName>
        <fullName evidence="2">Uncharacterized protein</fullName>
    </submittedName>
</protein>
<reference evidence="2" key="1">
    <citation type="submission" date="2017-02" db="UniProtKB">
        <authorList>
            <consortium name="WormBaseParasite"/>
        </authorList>
    </citation>
    <scope>IDENTIFICATION</scope>
</reference>